<evidence type="ECO:0000256" key="2">
    <source>
        <dbReference type="ARBA" id="ARBA00022737"/>
    </source>
</evidence>
<dbReference type="InterPro" id="IPR041282">
    <property type="entry name" value="FYVE_2"/>
</dbReference>
<dbReference type="GO" id="GO:0006886">
    <property type="term" value="P:intracellular protein transport"/>
    <property type="evidence" value="ECO:0007669"/>
    <property type="project" value="InterPro"/>
</dbReference>
<dbReference type="PROSITE" id="PS50916">
    <property type="entry name" value="RABBD"/>
    <property type="match status" value="1"/>
</dbReference>
<evidence type="ECO:0000259" key="5">
    <source>
        <dbReference type="PROSITE" id="PS50004"/>
    </source>
</evidence>
<proteinExistence type="predicted"/>
<dbReference type="InterPro" id="IPR010911">
    <property type="entry name" value="Rab_BD"/>
</dbReference>
<feature type="compositionally biased region" description="Polar residues" evidence="4">
    <location>
        <begin position="236"/>
        <end position="269"/>
    </location>
</feature>
<evidence type="ECO:0000259" key="6">
    <source>
        <dbReference type="PROSITE" id="PS50916"/>
    </source>
</evidence>
<dbReference type="Proteomes" id="UP000660704">
    <property type="component" value="Unassembled WGS sequence"/>
</dbReference>
<feature type="region of interest" description="Disordered" evidence="4">
    <location>
        <begin position="226"/>
        <end position="283"/>
    </location>
</feature>
<evidence type="ECO:0000256" key="3">
    <source>
        <dbReference type="ARBA" id="ARBA00023136"/>
    </source>
</evidence>
<gene>
    <name evidence="7" type="primary">Sytl3</name>
    <name evidence="7" type="ORF">DONATR_R13623</name>
</gene>
<dbReference type="Pfam" id="PF02318">
    <property type="entry name" value="FYVE_2"/>
    <property type="match status" value="1"/>
</dbReference>
<dbReference type="GO" id="GO:0006887">
    <property type="term" value="P:exocytosis"/>
    <property type="evidence" value="ECO:0007669"/>
    <property type="project" value="TreeGrafter"/>
</dbReference>
<dbReference type="FunFam" id="3.30.40.10:FF:000018">
    <property type="entry name" value="Synaptotagmin-like 5, isoform CRA_a"/>
    <property type="match status" value="1"/>
</dbReference>
<dbReference type="InterPro" id="IPR035892">
    <property type="entry name" value="C2_domain_sf"/>
</dbReference>
<feature type="domain" description="C2" evidence="5">
    <location>
        <begin position="474"/>
        <end position="613"/>
    </location>
</feature>
<reference evidence="7" key="1">
    <citation type="submission" date="2019-09" db="EMBL/GenBank/DDBJ databases">
        <title>Bird 10,000 Genomes (B10K) Project - Family phase.</title>
        <authorList>
            <person name="Zhang G."/>
        </authorList>
    </citation>
    <scope>NUCLEOTIDE SEQUENCE</scope>
    <source>
        <strain evidence="7">B10K-DU-001-63</strain>
        <tissue evidence="7">Muscle</tissue>
    </source>
</reference>
<protein>
    <submittedName>
        <fullName evidence="7">SYTL3 protein</fullName>
    </submittedName>
</protein>
<dbReference type="InterPro" id="IPR013083">
    <property type="entry name" value="Znf_RING/FYVE/PHD"/>
</dbReference>
<dbReference type="PANTHER" id="PTHR45716">
    <property type="entry name" value="BITESIZE, ISOFORM I"/>
    <property type="match status" value="1"/>
</dbReference>
<keyword evidence="8" id="KW-1185">Reference proteome</keyword>
<comment type="caution">
    <text evidence="7">The sequence shown here is derived from an EMBL/GenBank/DDBJ whole genome shotgun (WGS) entry which is preliminary data.</text>
</comment>
<comment type="subcellular location">
    <subcellularLocation>
        <location evidence="1">Membrane</location>
        <topology evidence="1">Peripheral membrane protein</topology>
    </subcellularLocation>
</comment>
<dbReference type="CDD" id="cd15765">
    <property type="entry name" value="FYVE_Slp3"/>
    <property type="match status" value="1"/>
</dbReference>
<dbReference type="GO" id="GO:0031267">
    <property type="term" value="F:small GTPase binding"/>
    <property type="evidence" value="ECO:0007669"/>
    <property type="project" value="InterPro"/>
</dbReference>
<feature type="non-terminal residue" evidence="7">
    <location>
        <position position="1"/>
    </location>
</feature>
<feature type="non-terminal residue" evidence="7">
    <location>
        <position position="630"/>
    </location>
</feature>
<keyword evidence="2" id="KW-0677">Repeat</keyword>
<dbReference type="SUPFAM" id="SSF57903">
    <property type="entry name" value="FYVE/PHD zinc finger"/>
    <property type="match status" value="1"/>
</dbReference>
<feature type="domain" description="C2" evidence="5">
    <location>
        <begin position="314"/>
        <end position="438"/>
    </location>
</feature>
<dbReference type="SMART" id="SM00239">
    <property type="entry name" value="C2"/>
    <property type="match status" value="2"/>
</dbReference>
<dbReference type="GO" id="GO:0070382">
    <property type="term" value="C:exocytic vesicle"/>
    <property type="evidence" value="ECO:0007669"/>
    <property type="project" value="TreeGrafter"/>
</dbReference>
<dbReference type="PANTHER" id="PTHR45716:SF1">
    <property type="entry name" value="SYNAPTOTAGMIN-LIKE PROTEIN 3"/>
    <property type="match status" value="1"/>
</dbReference>
<dbReference type="GO" id="GO:0005886">
    <property type="term" value="C:plasma membrane"/>
    <property type="evidence" value="ECO:0007669"/>
    <property type="project" value="TreeGrafter"/>
</dbReference>
<dbReference type="InterPro" id="IPR000008">
    <property type="entry name" value="C2_dom"/>
</dbReference>
<feature type="domain" description="RabBD" evidence="6">
    <location>
        <begin position="4"/>
        <end position="122"/>
    </location>
</feature>
<dbReference type="InterPro" id="IPR043567">
    <property type="entry name" value="SYTL1-5_C2B"/>
</dbReference>
<organism evidence="7 8">
    <name type="scientific">Donacobius atricapilla</name>
    <dbReference type="NCBI Taxonomy" id="237420"/>
    <lineage>
        <taxon>Eukaryota</taxon>
        <taxon>Metazoa</taxon>
        <taxon>Chordata</taxon>
        <taxon>Craniata</taxon>
        <taxon>Vertebrata</taxon>
        <taxon>Euteleostomi</taxon>
        <taxon>Archelosauria</taxon>
        <taxon>Archosauria</taxon>
        <taxon>Dinosauria</taxon>
        <taxon>Saurischia</taxon>
        <taxon>Theropoda</taxon>
        <taxon>Coelurosauria</taxon>
        <taxon>Aves</taxon>
        <taxon>Neognathae</taxon>
        <taxon>Neoaves</taxon>
        <taxon>Telluraves</taxon>
        <taxon>Australaves</taxon>
        <taxon>Passeriformes</taxon>
        <taxon>Mimidae</taxon>
        <taxon>Donacobius</taxon>
    </lineage>
</organism>
<sequence length="630" mass="71676">MACEFNLNFLKELEREAVLEVLYRDQMVRKTEEERIRRMKLQLQQLRWKGAKNARHEYQERSCARCQKSLGLLMNRGAVCNGCSHRVCSECRVCLNPCLWKCTICYAHGDVKVKAGEWFFEERAKKYPGEGRHETVGAKLLESYQNLSKISVVPPTPPPFTESAAGANCFLTLCISHLQELGESKKFNKSVENLFLSLTTHIKKISKSQNDMADRCVLTTDYGKNVERRKQRRSQSDTAINVTSRMKSTPSLQQLITGAQNDSETQSKSSWKEEEDITTSPTSDTVFCDGRKHGSLYSLNSTCTESGNFGKANITGEIEFALKYNFRACILEVCIKGCKNLAYGEEKKKRCNPYVKVYLLPDKSPRSKRKTAVKKSTVDPEFDETLKYKIEFSQLNSRQLQISVWHAGALKYRVFLGEVVIPLAAWNFEEDSMQFDWYPLKPKLEKPEEDLTQYSGELLVSARLSVPAQYQSLRFEGIKCFGNKDQGVLNCQLQVMIFGAKNLLRSVGMLNSFVKGNLAEISFWGGSCLILPDQEEVKQKSSVLKKEACPQWKHLFVFDGVTPAQLQQSCLHLTVWHKSTFSSNDQFLGGAKLGAKEFFGSMDLASQGMLQWQEMLCNPNTWMDFTLVLH</sequence>
<dbReference type="PROSITE" id="PS50004">
    <property type="entry name" value="C2"/>
    <property type="match status" value="2"/>
</dbReference>
<evidence type="ECO:0000256" key="1">
    <source>
        <dbReference type="ARBA" id="ARBA00004170"/>
    </source>
</evidence>
<dbReference type="SUPFAM" id="SSF49562">
    <property type="entry name" value="C2 domain (Calcium/lipid-binding domain, CaLB)"/>
    <property type="match status" value="2"/>
</dbReference>
<dbReference type="Gene3D" id="3.30.40.10">
    <property type="entry name" value="Zinc/RING finger domain, C3HC4 (zinc finger)"/>
    <property type="match status" value="1"/>
</dbReference>
<evidence type="ECO:0000313" key="8">
    <source>
        <dbReference type="Proteomes" id="UP000660704"/>
    </source>
</evidence>
<keyword evidence="3" id="KW-0472">Membrane</keyword>
<name>A0A851J2Z0_9PASS</name>
<evidence type="ECO:0000256" key="4">
    <source>
        <dbReference type="SAM" id="MobiDB-lite"/>
    </source>
</evidence>
<dbReference type="CDD" id="cd04020">
    <property type="entry name" value="C2B_SLP_1-2-3-4"/>
    <property type="match status" value="1"/>
</dbReference>
<dbReference type="InterPro" id="IPR011011">
    <property type="entry name" value="Znf_FYVE_PHD"/>
</dbReference>
<dbReference type="AlphaFoldDB" id="A0A851J2Z0"/>
<dbReference type="GO" id="GO:0042043">
    <property type="term" value="F:neurexin family protein binding"/>
    <property type="evidence" value="ECO:0007669"/>
    <property type="project" value="TreeGrafter"/>
</dbReference>
<accession>A0A851J2Z0</accession>
<dbReference type="FunFam" id="2.60.40.150:FF:000006">
    <property type="entry name" value="Synaptotagmin-like 5, isoform CRA_a"/>
    <property type="match status" value="1"/>
</dbReference>
<dbReference type="CDD" id="cd08392">
    <property type="entry name" value="C2A_SLP-3"/>
    <property type="match status" value="1"/>
</dbReference>
<dbReference type="Pfam" id="PF00168">
    <property type="entry name" value="C2"/>
    <property type="match status" value="2"/>
</dbReference>
<evidence type="ECO:0000313" key="7">
    <source>
        <dbReference type="EMBL" id="NXB69608.1"/>
    </source>
</evidence>
<dbReference type="EMBL" id="WBMY01000415">
    <property type="protein sequence ID" value="NXB69608.1"/>
    <property type="molecule type" value="Genomic_DNA"/>
</dbReference>
<dbReference type="Gene3D" id="2.60.40.150">
    <property type="entry name" value="C2 domain"/>
    <property type="match status" value="2"/>
</dbReference>